<gene>
    <name evidence="8" type="primary">PKD2_3</name>
    <name evidence="8" type="ORF">OS493_011591</name>
</gene>
<comment type="subcellular location">
    <subcellularLocation>
        <location evidence="1">Membrane</location>
        <topology evidence="1">Multi-pass membrane protein</topology>
    </subcellularLocation>
</comment>
<dbReference type="GO" id="GO:0050982">
    <property type="term" value="P:detection of mechanical stimulus"/>
    <property type="evidence" value="ECO:0007669"/>
    <property type="project" value="TreeGrafter"/>
</dbReference>
<dbReference type="PANTHER" id="PTHR10877:SF183">
    <property type="entry name" value="AT14535P-RELATED"/>
    <property type="match status" value="1"/>
</dbReference>
<keyword evidence="5 6" id="KW-0472">Membrane</keyword>
<protein>
    <submittedName>
        <fullName evidence="8">TRP-like ion channel Pkd2</fullName>
    </submittedName>
</protein>
<feature type="transmembrane region" description="Helical" evidence="6">
    <location>
        <begin position="49"/>
        <end position="74"/>
    </location>
</feature>
<organism evidence="8 9">
    <name type="scientific">Desmophyllum pertusum</name>
    <dbReference type="NCBI Taxonomy" id="174260"/>
    <lineage>
        <taxon>Eukaryota</taxon>
        <taxon>Metazoa</taxon>
        <taxon>Cnidaria</taxon>
        <taxon>Anthozoa</taxon>
        <taxon>Hexacorallia</taxon>
        <taxon>Scleractinia</taxon>
        <taxon>Caryophylliina</taxon>
        <taxon>Caryophylliidae</taxon>
        <taxon>Desmophyllum</taxon>
    </lineage>
</organism>
<dbReference type="InterPro" id="IPR051223">
    <property type="entry name" value="Polycystin"/>
</dbReference>
<dbReference type="GO" id="GO:0005262">
    <property type="term" value="F:calcium channel activity"/>
    <property type="evidence" value="ECO:0007669"/>
    <property type="project" value="TreeGrafter"/>
</dbReference>
<evidence type="ECO:0000313" key="9">
    <source>
        <dbReference type="Proteomes" id="UP001163046"/>
    </source>
</evidence>
<dbReference type="Pfam" id="PF20519">
    <property type="entry name" value="Polycystin_dom"/>
    <property type="match status" value="1"/>
</dbReference>
<feature type="domain" description="Polycystin" evidence="7">
    <location>
        <begin position="93"/>
        <end position="179"/>
    </location>
</feature>
<name>A0A9W9YQR2_9CNID</name>
<dbReference type="OrthoDB" id="444119at2759"/>
<evidence type="ECO:0000313" key="8">
    <source>
        <dbReference type="EMBL" id="KAJ7363305.1"/>
    </source>
</evidence>
<evidence type="ECO:0000256" key="2">
    <source>
        <dbReference type="ARBA" id="ARBA00007200"/>
    </source>
</evidence>
<keyword evidence="9" id="KW-1185">Reference proteome</keyword>
<evidence type="ECO:0000256" key="5">
    <source>
        <dbReference type="ARBA" id="ARBA00023136"/>
    </source>
</evidence>
<proteinExistence type="inferred from homology"/>
<evidence type="ECO:0000256" key="3">
    <source>
        <dbReference type="ARBA" id="ARBA00022692"/>
    </source>
</evidence>
<dbReference type="EMBL" id="MU827306">
    <property type="protein sequence ID" value="KAJ7363305.1"/>
    <property type="molecule type" value="Genomic_DNA"/>
</dbReference>
<evidence type="ECO:0000259" key="7">
    <source>
        <dbReference type="Pfam" id="PF20519"/>
    </source>
</evidence>
<reference evidence="8" key="1">
    <citation type="submission" date="2023-01" db="EMBL/GenBank/DDBJ databases">
        <title>Genome assembly of the deep-sea coral Lophelia pertusa.</title>
        <authorList>
            <person name="Herrera S."/>
            <person name="Cordes E."/>
        </authorList>
    </citation>
    <scope>NUCLEOTIDE SEQUENCE</scope>
    <source>
        <strain evidence="8">USNM1676648</strain>
        <tissue evidence="8">Polyp</tissue>
    </source>
</reference>
<sequence length="183" mass="21784">MSELQARKNVPVGCWTRFKRIIRGLWRTRQTEDTDSDPETHVKTTLRELLIYLVFITILCILTFGMTNSTMYYYTKVMRDLFVETTMENRNTFKDITTMKEFWMYTNGPLADGLYWEQYYNDKNVSDEDLGFIYFENKILGRPRIRQLRVKNDSCDVHDDFKTVIKECYAPYSPTAEDKDPLA</sequence>
<dbReference type="AlphaFoldDB" id="A0A9W9YQR2"/>
<keyword evidence="4 6" id="KW-1133">Transmembrane helix</keyword>
<comment type="caution">
    <text evidence="8">The sequence shown here is derived from an EMBL/GenBank/DDBJ whole genome shotgun (WGS) entry which is preliminary data.</text>
</comment>
<dbReference type="Proteomes" id="UP001163046">
    <property type="component" value="Unassembled WGS sequence"/>
</dbReference>
<dbReference type="InterPro" id="IPR046791">
    <property type="entry name" value="Polycystin_dom"/>
</dbReference>
<dbReference type="PANTHER" id="PTHR10877">
    <property type="entry name" value="POLYCYSTIN FAMILY MEMBER"/>
    <property type="match status" value="1"/>
</dbReference>
<dbReference type="GO" id="GO:0016020">
    <property type="term" value="C:membrane"/>
    <property type="evidence" value="ECO:0007669"/>
    <property type="project" value="UniProtKB-SubCell"/>
</dbReference>
<accession>A0A9W9YQR2</accession>
<evidence type="ECO:0000256" key="1">
    <source>
        <dbReference type="ARBA" id="ARBA00004141"/>
    </source>
</evidence>
<keyword evidence="3 6" id="KW-0812">Transmembrane</keyword>
<evidence type="ECO:0000256" key="6">
    <source>
        <dbReference type="SAM" id="Phobius"/>
    </source>
</evidence>
<evidence type="ECO:0000256" key="4">
    <source>
        <dbReference type="ARBA" id="ARBA00022989"/>
    </source>
</evidence>
<comment type="similarity">
    <text evidence="2">Belongs to the polycystin family.</text>
</comment>